<dbReference type="Pfam" id="PF00130">
    <property type="entry name" value="C1_1"/>
    <property type="match status" value="1"/>
</dbReference>
<keyword evidence="5" id="KW-0677">Repeat</keyword>
<dbReference type="CDD" id="cd20799">
    <property type="entry name" value="C1_DGK_typeI_rpt1"/>
    <property type="match status" value="1"/>
</dbReference>
<dbReference type="InterPro" id="IPR017438">
    <property type="entry name" value="ATP-NAD_kinase_N"/>
</dbReference>
<evidence type="ECO:0000256" key="13">
    <source>
        <dbReference type="ARBA" id="ARBA00023395"/>
    </source>
</evidence>
<evidence type="ECO:0000256" key="8">
    <source>
        <dbReference type="ARBA" id="ARBA00022777"/>
    </source>
</evidence>
<gene>
    <name evidence="19" type="primary">DGKA</name>
    <name evidence="19" type="synonym">dgkab</name>
</gene>
<reference evidence="19" key="1">
    <citation type="submission" date="2021-04" db="EMBL/GenBank/DDBJ databases">
        <authorList>
            <consortium name="Wellcome Sanger Institute Data Sharing"/>
        </authorList>
    </citation>
    <scope>NUCLEOTIDE SEQUENCE [LARGE SCALE GENOMIC DNA]</scope>
</reference>
<dbReference type="GO" id="GO:0046486">
    <property type="term" value="P:glycerolipid metabolic process"/>
    <property type="evidence" value="ECO:0007669"/>
    <property type="project" value="UniProtKB-UniPathway"/>
</dbReference>
<keyword evidence="6 15" id="KW-0547">Nucleotide-binding</keyword>
<comment type="catalytic activity">
    <reaction evidence="15">
        <text>a 1,2-diacyl-sn-glycerol + ATP = a 1,2-diacyl-sn-glycero-3-phosphate + ADP + H(+)</text>
        <dbReference type="Rhea" id="RHEA:10272"/>
        <dbReference type="ChEBI" id="CHEBI:15378"/>
        <dbReference type="ChEBI" id="CHEBI:17815"/>
        <dbReference type="ChEBI" id="CHEBI:30616"/>
        <dbReference type="ChEBI" id="CHEBI:58608"/>
        <dbReference type="ChEBI" id="CHEBI:456216"/>
        <dbReference type="EC" id="2.7.1.107"/>
    </reaction>
</comment>
<dbReference type="InterPro" id="IPR018247">
    <property type="entry name" value="EF_Hand_1_Ca_BS"/>
</dbReference>
<dbReference type="GO" id="GO:0004143">
    <property type="term" value="F:ATP-dependent diacylglycerol kinase activity"/>
    <property type="evidence" value="ECO:0007669"/>
    <property type="project" value="UniProtKB-EC"/>
</dbReference>
<proteinExistence type="inferred from homology"/>
<reference evidence="19" key="3">
    <citation type="submission" date="2025-09" db="UniProtKB">
        <authorList>
            <consortium name="Ensembl"/>
        </authorList>
    </citation>
    <scope>IDENTIFICATION</scope>
</reference>
<dbReference type="GeneTree" id="ENSGT00940000157144"/>
<dbReference type="InterPro" id="IPR002048">
    <property type="entry name" value="EF_hand_dom"/>
</dbReference>
<comment type="catalytic activity">
    <reaction evidence="12">
        <text>1,2-di-(9Z-octadecenoyl)-sn-glycerol + ATP = 1,2-di-(9Z-octadecenoyl)-sn-glycero-3-phosphate + ADP + H(+)</text>
        <dbReference type="Rhea" id="RHEA:40327"/>
        <dbReference type="ChEBI" id="CHEBI:15378"/>
        <dbReference type="ChEBI" id="CHEBI:30616"/>
        <dbReference type="ChEBI" id="CHEBI:52333"/>
        <dbReference type="ChEBI" id="CHEBI:74546"/>
        <dbReference type="ChEBI" id="CHEBI:456216"/>
    </reaction>
    <physiologicalReaction direction="left-to-right" evidence="12">
        <dbReference type="Rhea" id="RHEA:40328"/>
    </physiologicalReaction>
</comment>
<dbReference type="UniPathway" id="UPA00230"/>
<dbReference type="Ensembl" id="ENSSAUT00010066193.1">
    <property type="protein sequence ID" value="ENSSAUP00010063144.1"/>
    <property type="gene ID" value="ENSSAUG00010025432.1"/>
</dbReference>
<dbReference type="Gene3D" id="3.30.60.20">
    <property type="match status" value="1"/>
</dbReference>
<evidence type="ECO:0000256" key="4">
    <source>
        <dbReference type="ARBA" id="ARBA00022723"/>
    </source>
</evidence>
<keyword evidence="4" id="KW-0479">Metal-binding</keyword>
<dbReference type="GO" id="GO:0008270">
    <property type="term" value="F:zinc ion binding"/>
    <property type="evidence" value="ECO:0007669"/>
    <property type="project" value="UniProtKB-KW"/>
</dbReference>
<evidence type="ECO:0000256" key="12">
    <source>
        <dbReference type="ARBA" id="ARBA00023371"/>
    </source>
</evidence>
<dbReference type="FunFam" id="2.60.200.40:FF:000003">
    <property type="entry name" value="Diacylglycerol kinase"/>
    <property type="match status" value="1"/>
</dbReference>
<dbReference type="Gene3D" id="2.60.200.40">
    <property type="match status" value="1"/>
</dbReference>
<dbReference type="Gene3D" id="3.40.50.10330">
    <property type="entry name" value="Probable inorganic polyphosphate/atp-NAD kinase, domain 1"/>
    <property type="match status" value="1"/>
</dbReference>
<dbReference type="PROSITE" id="PS00018">
    <property type="entry name" value="EF_HAND_1"/>
    <property type="match status" value="1"/>
</dbReference>
<evidence type="ECO:0000313" key="19">
    <source>
        <dbReference type="Ensembl" id="ENSSAUP00010063144.1"/>
    </source>
</evidence>
<dbReference type="GO" id="GO:0005509">
    <property type="term" value="F:calcium ion binding"/>
    <property type="evidence" value="ECO:0007669"/>
    <property type="project" value="InterPro"/>
</dbReference>
<dbReference type="InterPro" id="IPR000756">
    <property type="entry name" value="Diacylglycerol_kin_accessory"/>
</dbReference>
<feature type="domain" description="Phorbol-ester/DAG-type" evidence="16">
    <location>
        <begin position="60"/>
        <end position="110"/>
    </location>
</feature>
<dbReference type="PROSITE" id="PS50222">
    <property type="entry name" value="EF_HAND_2"/>
    <property type="match status" value="1"/>
</dbReference>
<dbReference type="SMART" id="SM00109">
    <property type="entry name" value="C1"/>
    <property type="match status" value="1"/>
</dbReference>
<feature type="domain" description="EF-hand" evidence="18">
    <location>
        <begin position="14"/>
        <end position="49"/>
    </location>
</feature>
<evidence type="ECO:0000313" key="20">
    <source>
        <dbReference type="Proteomes" id="UP000472265"/>
    </source>
</evidence>
<evidence type="ECO:0000256" key="5">
    <source>
        <dbReference type="ARBA" id="ARBA00022737"/>
    </source>
</evidence>
<dbReference type="GO" id="GO:0005886">
    <property type="term" value="C:plasma membrane"/>
    <property type="evidence" value="ECO:0007669"/>
    <property type="project" value="TreeGrafter"/>
</dbReference>
<keyword evidence="3 15" id="KW-0808">Transferase</keyword>
<dbReference type="GO" id="GO:0007200">
    <property type="term" value="P:phospholipase C-activating G protein-coupled receptor signaling pathway"/>
    <property type="evidence" value="ECO:0007669"/>
    <property type="project" value="InterPro"/>
</dbReference>
<comment type="similarity">
    <text evidence="2 15">Belongs to the eukaryotic diacylglycerol kinase family.</text>
</comment>
<comment type="pathway">
    <text evidence="1">Lipid metabolism; glycerolipid metabolism.</text>
</comment>
<evidence type="ECO:0000256" key="9">
    <source>
        <dbReference type="ARBA" id="ARBA00022833"/>
    </source>
</evidence>
<dbReference type="PANTHER" id="PTHR11255:SF38">
    <property type="entry name" value="DIACYLGLYCEROL KINASE ALPHA"/>
    <property type="match status" value="1"/>
</dbReference>
<dbReference type="SMART" id="SM00045">
    <property type="entry name" value="DAGKa"/>
    <property type="match status" value="1"/>
</dbReference>
<dbReference type="PROSITE" id="PS50081">
    <property type="entry name" value="ZF_DAG_PE_2"/>
    <property type="match status" value="1"/>
</dbReference>
<evidence type="ECO:0000256" key="14">
    <source>
        <dbReference type="ARBA" id="ARBA00023400"/>
    </source>
</evidence>
<protein>
    <recommendedName>
        <fullName evidence="15">Diacylglycerol kinase</fullName>
        <shortName evidence="15">DAG kinase</shortName>
        <ecNumber evidence="15">2.7.1.107</ecNumber>
    </recommendedName>
</protein>
<dbReference type="AlphaFoldDB" id="A0A671YPB2"/>
<dbReference type="EC" id="2.7.1.107" evidence="15"/>
<dbReference type="SUPFAM" id="SSF57889">
    <property type="entry name" value="Cysteine-rich domain"/>
    <property type="match status" value="1"/>
</dbReference>
<evidence type="ECO:0000256" key="3">
    <source>
        <dbReference type="ARBA" id="ARBA00022679"/>
    </source>
</evidence>
<dbReference type="InterPro" id="IPR046349">
    <property type="entry name" value="C1-like_sf"/>
</dbReference>
<feature type="domain" description="DAGKc" evidence="17">
    <location>
        <begin position="127"/>
        <end position="261"/>
    </location>
</feature>
<dbReference type="PANTHER" id="PTHR11255">
    <property type="entry name" value="DIACYLGLYCEROL KINASE"/>
    <property type="match status" value="1"/>
</dbReference>
<evidence type="ECO:0000256" key="6">
    <source>
        <dbReference type="ARBA" id="ARBA00022741"/>
    </source>
</evidence>
<accession>A0A671YPB2</accession>
<dbReference type="Pfam" id="PF00781">
    <property type="entry name" value="DAGK_cat"/>
    <property type="match status" value="1"/>
</dbReference>
<keyword evidence="20" id="KW-1185">Reference proteome</keyword>
<reference evidence="19" key="2">
    <citation type="submission" date="2025-08" db="UniProtKB">
        <authorList>
            <consortium name="Ensembl"/>
        </authorList>
    </citation>
    <scope>IDENTIFICATION</scope>
</reference>
<evidence type="ECO:0000256" key="11">
    <source>
        <dbReference type="ARBA" id="ARBA00023098"/>
    </source>
</evidence>
<keyword evidence="11" id="KW-0443">Lipid metabolism</keyword>
<keyword evidence="8 15" id="KW-0418">Kinase</keyword>
<evidence type="ECO:0000256" key="7">
    <source>
        <dbReference type="ARBA" id="ARBA00022771"/>
    </source>
</evidence>
<evidence type="ECO:0000256" key="10">
    <source>
        <dbReference type="ARBA" id="ARBA00022840"/>
    </source>
</evidence>
<dbReference type="Pfam" id="PF00609">
    <property type="entry name" value="DAGK_acc"/>
    <property type="match status" value="1"/>
</dbReference>
<dbReference type="InterPro" id="IPR002219">
    <property type="entry name" value="PKC_DAG/PE"/>
</dbReference>
<dbReference type="PROSITE" id="PS00479">
    <property type="entry name" value="ZF_DAG_PE_1"/>
    <property type="match status" value="1"/>
</dbReference>
<keyword evidence="9" id="KW-0862">Zinc</keyword>
<dbReference type="PROSITE" id="PS50146">
    <property type="entry name" value="DAGK"/>
    <property type="match status" value="1"/>
</dbReference>
<dbReference type="InterPro" id="IPR016064">
    <property type="entry name" value="NAD/diacylglycerol_kinase_sf"/>
</dbReference>
<keyword evidence="10 15" id="KW-0067">ATP-binding</keyword>
<evidence type="ECO:0000259" key="16">
    <source>
        <dbReference type="PROSITE" id="PS50081"/>
    </source>
</evidence>
<keyword evidence="7" id="KW-0863">Zinc-finger</keyword>
<organism evidence="19 20">
    <name type="scientific">Sparus aurata</name>
    <name type="common">Gilthead sea bream</name>
    <dbReference type="NCBI Taxonomy" id="8175"/>
    <lineage>
        <taxon>Eukaryota</taxon>
        <taxon>Metazoa</taxon>
        <taxon>Chordata</taxon>
        <taxon>Craniata</taxon>
        <taxon>Vertebrata</taxon>
        <taxon>Euteleostomi</taxon>
        <taxon>Actinopterygii</taxon>
        <taxon>Neopterygii</taxon>
        <taxon>Teleostei</taxon>
        <taxon>Neoteleostei</taxon>
        <taxon>Acanthomorphata</taxon>
        <taxon>Eupercaria</taxon>
        <taxon>Spariformes</taxon>
        <taxon>Sparidae</taxon>
        <taxon>Sparus</taxon>
    </lineage>
</organism>
<dbReference type="SMART" id="SM00046">
    <property type="entry name" value="DAGKc"/>
    <property type="match status" value="1"/>
</dbReference>
<dbReference type="GO" id="GO:0005524">
    <property type="term" value="F:ATP binding"/>
    <property type="evidence" value="ECO:0007669"/>
    <property type="project" value="UniProtKB-KW"/>
</dbReference>
<evidence type="ECO:0000259" key="17">
    <source>
        <dbReference type="PROSITE" id="PS50146"/>
    </source>
</evidence>
<evidence type="ECO:0000256" key="2">
    <source>
        <dbReference type="ARBA" id="ARBA00009280"/>
    </source>
</evidence>
<dbReference type="SUPFAM" id="SSF111331">
    <property type="entry name" value="NAD kinase/diacylglycerol kinase-like"/>
    <property type="match status" value="1"/>
</dbReference>
<evidence type="ECO:0000256" key="1">
    <source>
        <dbReference type="ARBA" id="ARBA00005175"/>
    </source>
</evidence>
<evidence type="ECO:0000259" key="18">
    <source>
        <dbReference type="PROSITE" id="PS50222"/>
    </source>
</evidence>
<dbReference type="InterPro" id="IPR037607">
    <property type="entry name" value="DGK"/>
</dbReference>
<comment type="catalytic activity">
    <reaction evidence="13">
        <text>1,2-didecanoyl-sn-glycerol + ATP = 1,2-didecanoyl-sn-glycero-3-phosphate + ADP + H(+)</text>
        <dbReference type="Rhea" id="RHEA:43428"/>
        <dbReference type="ChEBI" id="CHEBI:15378"/>
        <dbReference type="ChEBI" id="CHEBI:18155"/>
        <dbReference type="ChEBI" id="CHEBI:30616"/>
        <dbReference type="ChEBI" id="CHEBI:78227"/>
        <dbReference type="ChEBI" id="CHEBI:456216"/>
    </reaction>
    <physiologicalReaction direction="left-to-right" evidence="13">
        <dbReference type="Rhea" id="RHEA:43429"/>
    </physiologicalReaction>
</comment>
<evidence type="ECO:0000256" key="15">
    <source>
        <dbReference type="RuleBase" id="RU361128"/>
    </source>
</evidence>
<sequence length="483" mass="53663">MMRAADYLGWDVTELRPVLKDMMTAIDVDDSGTVTLEEWVKGGMNNVPLLVLLGLKRDGQHIWSMKHFNKPTYCSVCQSMLLGLGKQGLCCNCCKYTVHSQCANKNPEACARTFVKSKKEIGIVPIPDTHPLLVFVNPKSGGKQGERVLRKFQYLLNPRQVYNLSNGGPAPGLHFFRNLHQYRILACGGDGTVGWLLDAIDKEDLQVRPPVAVLPLGTGNDLARCLRWGGGYEGTGLTEILKEVEASELVLMDRWRVQVIPDDPTEAGDPVPYEIINNYFSIGVDASIAHRFHSMREKHPQRFNSRMKNKLWYFEFATSETISSSCKNVKDSFTIECCGRPLDLSSMSLEGIAVLNIPSMHGGSNLWGESKKPEGVPNVESSEVITDPEQLKTISQDISDKRLEVVGLEGVIEMGQIYTGLKSAGHRLAQTSQITIRTIKPLPMQIDGEPWMQPPCTIHISHKNQANMLMAAATKPSGFFHLK</sequence>
<comment type="catalytic activity">
    <reaction evidence="14">
        <text>1-octadecanoyl-2-(5Z,8Z,11Z,14Z-eicosatetraenoyl)-sn-glycerol + ATP = 1-octadecanoyl-2-(5Z,8Z,11Z,14Z-eicosatetraenoyl)-sn-glycero-3-phosphate + ADP + H(+)</text>
        <dbReference type="Rhea" id="RHEA:40323"/>
        <dbReference type="ChEBI" id="CHEBI:15378"/>
        <dbReference type="ChEBI" id="CHEBI:30616"/>
        <dbReference type="ChEBI" id="CHEBI:75728"/>
        <dbReference type="ChEBI" id="CHEBI:77091"/>
        <dbReference type="ChEBI" id="CHEBI:456216"/>
    </reaction>
    <physiologicalReaction direction="left-to-right" evidence="14">
        <dbReference type="Rhea" id="RHEA:40324"/>
    </physiologicalReaction>
</comment>
<dbReference type="Proteomes" id="UP000472265">
    <property type="component" value="Chromosome 6"/>
</dbReference>
<dbReference type="InterPro" id="IPR001206">
    <property type="entry name" value="Diacylglycerol_kinase_cat_dom"/>
</dbReference>
<name>A0A671YPB2_SPAAU</name>
<dbReference type="FunFam" id="3.40.50.10330:FF:000003">
    <property type="entry name" value="Diacylglycerol kinase"/>
    <property type="match status" value="1"/>
</dbReference>